<protein>
    <submittedName>
        <fullName evidence="2">5,6-dimethylbenzimidazole synthase</fullName>
        <ecNumber evidence="2">1.13.11.79</ecNumber>
    </submittedName>
</protein>
<name>A0A6L9MCV1_9HYPH</name>
<reference evidence="2 3" key="1">
    <citation type="submission" date="2020-01" db="EMBL/GenBank/DDBJ databases">
        <title>Genomes of bacteria type strains.</title>
        <authorList>
            <person name="Chen J."/>
            <person name="Zhu S."/>
            <person name="Chen J."/>
        </authorList>
    </citation>
    <scope>NUCLEOTIDE SEQUENCE [LARGE SCALE GENOMIC DNA]</scope>
    <source>
        <strain evidence="2 3">KCTC 52919</strain>
    </source>
</reference>
<dbReference type="GO" id="GO:0102919">
    <property type="term" value="F:5,6-dimethylbenzimidazole synthase activity"/>
    <property type="evidence" value="ECO:0007669"/>
    <property type="project" value="UniProtKB-EC"/>
</dbReference>
<accession>A0A6L9MCV1</accession>
<dbReference type="EC" id="1.13.11.79" evidence="2"/>
<evidence type="ECO:0000313" key="3">
    <source>
        <dbReference type="Proteomes" id="UP000476332"/>
    </source>
</evidence>
<dbReference type="Pfam" id="PF00881">
    <property type="entry name" value="Nitroreductase"/>
    <property type="match status" value="1"/>
</dbReference>
<dbReference type="SUPFAM" id="SSF55469">
    <property type="entry name" value="FMN-dependent nitroreductase-like"/>
    <property type="match status" value="1"/>
</dbReference>
<dbReference type="Proteomes" id="UP000476332">
    <property type="component" value="Unassembled WGS sequence"/>
</dbReference>
<dbReference type="PANTHER" id="PTHR23026">
    <property type="entry name" value="NADPH NITROREDUCTASE"/>
    <property type="match status" value="1"/>
</dbReference>
<evidence type="ECO:0000259" key="1">
    <source>
        <dbReference type="Pfam" id="PF00881"/>
    </source>
</evidence>
<gene>
    <name evidence="2" type="primary">bluB</name>
    <name evidence="2" type="ORF">GTW51_02915</name>
</gene>
<dbReference type="InterPro" id="IPR029479">
    <property type="entry name" value="Nitroreductase"/>
</dbReference>
<keyword evidence="3" id="KW-1185">Reference proteome</keyword>
<dbReference type="PANTHER" id="PTHR23026:SF123">
    <property type="entry name" value="NAD(P)H NITROREDUCTASE RV3131-RELATED"/>
    <property type="match status" value="1"/>
</dbReference>
<keyword evidence="2" id="KW-0560">Oxidoreductase</keyword>
<feature type="domain" description="Nitroreductase" evidence="1">
    <location>
        <begin position="27"/>
        <end position="193"/>
    </location>
</feature>
<dbReference type="EMBL" id="JAAAMJ010000001">
    <property type="protein sequence ID" value="NDV85645.1"/>
    <property type="molecule type" value="Genomic_DNA"/>
</dbReference>
<dbReference type="Gene3D" id="3.40.109.10">
    <property type="entry name" value="NADH Oxidase"/>
    <property type="match status" value="1"/>
</dbReference>
<dbReference type="NCBIfam" id="TIGR02476">
    <property type="entry name" value="BluB"/>
    <property type="match status" value="1"/>
</dbReference>
<dbReference type="AlphaFoldDB" id="A0A6L9MCV1"/>
<proteinExistence type="predicted"/>
<sequence length="221" mass="24475">MPADRGAAGDGTPHFDDGFYADFLTLLRWRRDVRGFDRLPVPQSELALALEAVDLAPSVGNSQPWRFVTVADPQRRAAVRASFLRCNAEALAGQPDDRAPLYARLKLEGLDAAPVHLAVFCDEGTSQGHGLGIRTMREMLRYSVVTAIHNFWLAARCRGLGVGWVSIIEPDVVTAALDVPPDWQLVAYLCVGYPRALDDVPELEREGWQARSDGRLRLIQR</sequence>
<dbReference type="InterPro" id="IPR012825">
    <property type="entry name" value="BluB"/>
</dbReference>
<evidence type="ECO:0000313" key="2">
    <source>
        <dbReference type="EMBL" id="NDV85645.1"/>
    </source>
</evidence>
<dbReference type="RefSeq" id="WP_163042355.1">
    <property type="nucleotide sequence ID" value="NZ_JAAAMJ010000001.1"/>
</dbReference>
<dbReference type="InterPro" id="IPR050627">
    <property type="entry name" value="Nitroreductase/BluB"/>
</dbReference>
<comment type="caution">
    <text evidence="2">The sequence shown here is derived from an EMBL/GenBank/DDBJ whole genome shotgun (WGS) entry which is preliminary data.</text>
</comment>
<dbReference type="InterPro" id="IPR000415">
    <property type="entry name" value="Nitroreductase-like"/>
</dbReference>
<organism evidence="2 3">
    <name type="scientific">Aurantimonas aggregata</name>
    <dbReference type="NCBI Taxonomy" id="2047720"/>
    <lineage>
        <taxon>Bacteria</taxon>
        <taxon>Pseudomonadati</taxon>
        <taxon>Pseudomonadota</taxon>
        <taxon>Alphaproteobacteria</taxon>
        <taxon>Hyphomicrobiales</taxon>
        <taxon>Aurantimonadaceae</taxon>
        <taxon>Aurantimonas</taxon>
    </lineage>
</organism>